<dbReference type="Proteomes" id="UP000182272">
    <property type="component" value="Chromosome I"/>
</dbReference>
<dbReference type="RefSeq" id="WP_019361503.1">
    <property type="nucleotide sequence ID" value="NZ_LT629972.1"/>
</dbReference>
<organism evidence="1 2">
    <name type="scientific">Pseudomonas asplenii</name>
    <dbReference type="NCBI Taxonomy" id="53407"/>
    <lineage>
        <taxon>Bacteria</taxon>
        <taxon>Pseudomonadati</taxon>
        <taxon>Pseudomonadota</taxon>
        <taxon>Gammaproteobacteria</taxon>
        <taxon>Pseudomonadales</taxon>
        <taxon>Pseudomonadaceae</taxon>
        <taxon>Pseudomonas</taxon>
    </lineage>
</organism>
<dbReference type="AlphaFoldDB" id="A0A1H6NX11"/>
<proteinExistence type="predicted"/>
<dbReference type="OrthoDB" id="6906816at2"/>
<name>A0A1H6NX11_9PSED</name>
<evidence type="ECO:0000313" key="2">
    <source>
        <dbReference type="Proteomes" id="UP000182272"/>
    </source>
</evidence>
<sequence>MWVQIAILVASYILSVALAPKPQKPKPTAFEDIDFPLCDEGEEMTAVFGQKWTKSWMVLTVGNYRTKAIKSKGGKK</sequence>
<accession>A0A1H6NX11</accession>
<dbReference type="EMBL" id="LT629972">
    <property type="protein sequence ID" value="SEI21452.1"/>
    <property type="molecule type" value="Genomic_DNA"/>
</dbReference>
<protein>
    <submittedName>
        <fullName evidence="1">Uncharacterized protein</fullName>
    </submittedName>
</protein>
<reference evidence="1 2" key="1">
    <citation type="submission" date="2016-10" db="EMBL/GenBank/DDBJ databases">
        <authorList>
            <person name="de Groot N.N."/>
        </authorList>
    </citation>
    <scope>NUCLEOTIDE SEQUENCE [LARGE SCALE GENOMIC DNA]</scope>
    <source>
        <strain evidence="1 2">LMG 2158</strain>
    </source>
</reference>
<evidence type="ECO:0000313" key="1">
    <source>
        <dbReference type="EMBL" id="SEI21452.1"/>
    </source>
</evidence>
<gene>
    <name evidence="1" type="ORF">SAMN05216581_4505</name>
</gene>